<organism evidence="4 5">
    <name type="scientific">Chenopodium quinoa</name>
    <name type="common">Quinoa</name>
    <dbReference type="NCBI Taxonomy" id="63459"/>
    <lineage>
        <taxon>Eukaryota</taxon>
        <taxon>Viridiplantae</taxon>
        <taxon>Streptophyta</taxon>
        <taxon>Embryophyta</taxon>
        <taxon>Tracheophyta</taxon>
        <taxon>Spermatophyta</taxon>
        <taxon>Magnoliopsida</taxon>
        <taxon>eudicotyledons</taxon>
        <taxon>Gunneridae</taxon>
        <taxon>Pentapetalae</taxon>
        <taxon>Caryophyllales</taxon>
        <taxon>Chenopodiaceae</taxon>
        <taxon>Chenopodioideae</taxon>
        <taxon>Atripliceae</taxon>
        <taxon>Chenopodium</taxon>
    </lineage>
</organism>
<evidence type="ECO:0000256" key="1">
    <source>
        <dbReference type="SAM" id="MobiDB-lite"/>
    </source>
</evidence>
<dbReference type="GO" id="GO:0046983">
    <property type="term" value="F:protein dimerization activity"/>
    <property type="evidence" value="ECO:0007669"/>
    <property type="project" value="InterPro"/>
</dbReference>
<dbReference type="Pfam" id="PF04937">
    <property type="entry name" value="DUF659"/>
    <property type="match status" value="1"/>
</dbReference>
<feature type="domain" description="HAT C-terminal dimerisation" evidence="3">
    <location>
        <begin position="307"/>
        <end position="378"/>
    </location>
</feature>
<proteinExistence type="predicted"/>
<dbReference type="Pfam" id="PF05699">
    <property type="entry name" value="Dimer_Tnp_hAT"/>
    <property type="match status" value="1"/>
</dbReference>
<dbReference type="Proteomes" id="UP000596660">
    <property type="component" value="Unplaced"/>
</dbReference>
<feature type="domain" description="DUF659" evidence="2">
    <location>
        <begin position="1"/>
        <end position="89"/>
    </location>
</feature>
<dbReference type="EnsemblPlants" id="AUR62043267-RA">
    <property type="protein sequence ID" value="AUR62043267-RA:cds"/>
    <property type="gene ID" value="AUR62043267"/>
</dbReference>
<dbReference type="SUPFAM" id="SSF53098">
    <property type="entry name" value="Ribonuclease H-like"/>
    <property type="match status" value="1"/>
</dbReference>
<dbReference type="Gramene" id="AUR62043267-RA">
    <property type="protein sequence ID" value="AUR62043267-RA:cds"/>
    <property type="gene ID" value="AUR62043267"/>
</dbReference>
<accession>A0A803NB58</accession>
<evidence type="ECO:0000259" key="3">
    <source>
        <dbReference type="Pfam" id="PF05699"/>
    </source>
</evidence>
<protein>
    <recommendedName>
        <fullName evidence="6">DUF659 domain-containing protein</fullName>
    </recommendedName>
</protein>
<reference evidence="4" key="1">
    <citation type="journal article" date="2017" name="Nature">
        <title>The genome of Chenopodium quinoa.</title>
        <authorList>
            <person name="Jarvis D.E."/>
            <person name="Ho Y.S."/>
            <person name="Lightfoot D.J."/>
            <person name="Schmoeckel S.M."/>
            <person name="Li B."/>
            <person name="Borm T.J.A."/>
            <person name="Ohyanagi H."/>
            <person name="Mineta K."/>
            <person name="Michell C.T."/>
            <person name="Saber N."/>
            <person name="Kharbatia N.M."/>
            <person name="Rupper R.R."/>
            <person name="Sharp A.R."/>
            <person name="Dally N."/>
            <person name="Boughton B.A."/>
            <person name="Woo Y.H."/>
            <person name="Gao G."/>
            <person name="Schijlen E.G.W.M."/>
            <person name="Guo X."/>
            <person name="Momin A.A."/>
            <person name="Negrao S."/>
            <person name="Al-Babili S."/>
            <person name="Gehring C."/>
            <person name="Roessner U."/>
            <person name="Jung C."/>
            <person name="Murphy K."/>
            <person name="Arold S.T."/>
            <person name="Gojobori T."/>
            <person name="van der Linden C.G."/>
            <person name="van Loo E.N."/>
            <person name="Jellen E.N."/>
            <person name="Maughan P.J."/>
            <person name="Tester M."/>
        </authorList>
    </citation>
    <scope>NUCLEOTIDE SEQUENCE [LARGE SCALE GENOMIC DNA]</scope>
    <source>
        <strain evidence="4">cv. PI 614886</strain>
    </source>
</reference>
<dbReference type="InterPro" id="IPR012337">
    <property type="entry name" value="RNaseH-like_sf"/>
</dbReference>
<feature type="compositionally biased region" description="Acidic residues" evidence="1">
    <location>
        <begin position="415"/>
        <end position="443"/>
    </location>
</feature>
<keyword evidence="5" id="KW-1185">Reference proteome</keyword>
<sequence>MFLESVDALSYSKTSNNLFNLISDIVDKVGDNNVVQVITDNGSNFFAAGTLLMENYPNLYWTPCAAHCIDLILEDIRRLPIIERVLKRVIQMNSFIYQRLGLLNLMRQFTNQKNLLRPAKTRFATAFITLSSIHKQQHNLRKMFTSQEWRSRKWAKKSGGKKAAETIMMPSFWNGTLYALKLTGPLVRALRLVDGEKKPLMGYIYEAMDRAKEAISASFNQNESKYKEVFEMIDKRWQCQLHCSLHAAGHFLNPEYFYDNPQIEQCQELVNGLYECIQSLVSQLDKQDKIMTVLTFYKQENGLFRNQMAIRHRKTKAPHEWWSCYGSSTPTLQQFSIKILSLTCSASGCERNWSTFEHIHSKKRNRLRQSRLNDLVAAKVYEERFSLRSRGGRLGENIGSSSKGTTQSQPLGQANDDEEDDEEGYLSLEDDMRDVDDFSEEDD</sequence>
<dbReference type="InterPro" id="IPR007021">
    <property type="entry name" value="DUF659"/>
</dbReference>
<dbReference type="PANTHER" id="PTHR32166:SF74">
    <property type="entry name" value="OS05G0256350 PROTEIN"/>
    <property type="match status" value="1"/>
</dbReference>
<evidence type="ECO:0000259" key="2">
    <source>
        <dbReference type="Pfam" id="PF04937"/>
    </source>
</evidence>
<dbReference type="PANTHER" id="PTHR32166">
    <property type="entry name" value="OSJNBA0013A04.12 PROTEIN"/>
    <property type="match status" value="1"/>
</dbReference>
<dbReference type="InterPro" id="IPR008906">
    <property type="entry name" value="HATC_C_dom"/>
</dbReference>
<feature type="compositionally biased region" description="Polar residues" evidence="1">
    <location>
        <begin position="398"/>
        <end position="412"/>
    </location>
</feature>
<evidence type="ECO:0000313" key="4">
    <source>
        <dbReference type="EnsemblPlants" id="AUR62043267-RA:cds"/>
    </source>
</evidence>
<evidence type="ECO:0000313" key="5">
    <source>
        <dbReference type="Proteomes" id="UP000596660"/>
    </source>
</evidence>
<dbReference type="OMA" id="KAPHEWW"/>
<dbReference type="AlphaFoldDB" id="A0A803NB58"/>
<feature type="region of interest" description="Disordered" evidence="1">
    <location>
        <begin position="392"/>
        <end position="443"/>
    </location>
</feature>
<name>A0A803NB58_CHEQI</name>
<reference evidence="4" key="2">
    <citation type="submission" date="2021-03" db="UniProtKB">
        <authorList>
            <consortium name="EnsemblPlants"/>
        </authorList>
    </citation>
    <scope>IDENTIFICATION</scope>
</reference>
<evidence type="ECO:0008006" key="6">
    <source>
        <dbReference type="Google" id="ProtNLM"/>
    </source>
</evidence>